<feature type="non-terminal residue" evidence="1">
    <location>
        <position position="89"/>
    </location>
</feature>
<comment type="caution">
    <text evidence="1">The sequence shown here is derived from an EMBL/GenBank/DDBJ whole genome shotgun (WGS) entry which is preliminary data.</text>
</comment>
<reference evidence="1" key="1">
    <citation type="submission" date="2022-01" db="EMBL/GenBank/DDBJ databases">
        <title>Comparative genomics reveals a dynamic genome evolution in the ectomycorrhizal milk-cap (Lactarius) mushrooms.</title>
        <authorList>
            <consortium name="DOE Joint Genome Institute"/>
            <person name="Lebreton A."/>
            <person name="Tang N."/>
            <person name="Kuo A."/>
            <person name="LaButti K."/>
            <person name="Drula E."/>
            <person name="Barry K."/>
            <person name="Clum A."/>
            <person name="Lipzen A."/>
            <person name="Mousain D."/>
            <person name="Ng V."/>
            <person name="Wang R."/>
            <person name="Wang X."/>
            <person name="Dai Y."/>
            <person name="Henrissat B."/>
            <person name="Grigoriev I.V."/>
            <person name="Guerin-Laguette A."/>
            <person name="Yu F."/>
            <person name="Martin F.M."/>
        </authorList>
    </citation>
    <scope>NUCLEOTIDE SEQUENCE</scope>
    <source>
        <strain evidence="1">QP</strain>
    </source>
</reference>
<sequence length="89" mass="10115">LSNAGLPWEMLDKEFCMRFITSLPNTSPMELMHAVRDSMDAALRLPIVTFDCKTGKEIMRIPYMIFTASDNPMHAEQMSSCGLNSNYFC</sequence>
<dbReference type="AlphaFoldDB" id="A0AAD4Q7V6"/>
<name>A0AAD4Q7V6_9AGAM</name>
<dbReference type="Proteomes" id="UP001201163">
    <property type="component" value="Unassembled WGS sequence"/>
</dbReference>
<evidence type="ECO:0000313" key="2">
    <source>
        <dbReference type="Proteomes" id="UP001201163"/>
    </source>
</evidence>
<feature type="non-terminal residue" evidence="1">
    <location>
        <position position="1"/>
    </location>
</feature>
<proteinExistence type="predicted"/>
<accession>A0AAD4Q7V6</accession>
<dbReference type="EMBL" id="JAKELL010000028">
    <property type="protein sequence ID" value="KAH8991023.1"/>
    <property type="molecule type" value="Genomic_DNA"/>
</dbReference>
<keyword evidence="2" id="KW-1185">Reference proteome</keyword>
<evidence type="ECO:0000313" key="1">
    <source>
        <dbReference type="EMBL" id="KAH8991023.1"/>
    </source>
</evidence>
<organism evidence="1 2">
    <name type="scientific">Lactarius akahatsu</name>
    <dbReference type="NCBI Taxonomy" id="416441"/>
    <lineage>
        <taxon>Eukaryota</taxon>
        <taxon>Fungi</taxon>
        <taxon>Dikarya</taxon>
        <taxon>Basidiomycota</taxon>
        <taxon>Agaricomycotina</taxon>
        <taxon>Agaricomycetes</taxon>
        <taxon>Russulales</taxon>
        <taxon>Russulaceae</taxon>
        <taxon>Lactarius</taxon>
    </lineage>
</organism>
<gene>
    <name evidence="1" type="ORF">EDB92DRAFT_1781517</name>
</gene>
<protein>
    <submittedName>
        <fullName evidence="1">Uncharacterized protein</fullName>
    </submittedName>
</protein>